<accession>A0A3N4KUY5</accession>
<evidence type="ECO:0000313" key="3">
    <source>
        <dbReference type="Proteomes" id="UP000277580"/>
    </source>
</evidence>
<feature type="region of interest" description="Disordered" evidence="1">
    <location>
        <begin position="1"/>
        <end position="32"/>
    </location>
</feature>
<dbReference type="InParanoid" id="A0A3N4KUY5"/>
<dbReference type="AlphaFoldDB" id="A0A3N4KUY5"/>
<organism evidence="2 3">
    <name type="scientific">Morchella conica CCBAS932</name>
    <dbReference type="NCBI Taxonomy" id="1392247"/>
    <lineage>
        <taxon>Eukaryota</taxon>
        <taxon>Fungi</taxon>
        <taxon>Dikarya</taxon>
        <taxon>Ascomycota</taxon>
        <taxon>Pezizomycotina</taxon>
        <taxon>Pezizomycetes</taxon>
        <taxon>Pezizales</taxon>
        <taxon>Morchellaceae</taxon>
        <taxon>Morchella</taxon>
    </lineage>
</organism>
<proteinExistence type="predicted"/>
<evidence type="ECO:0000313" key="2">
    <source>
        <dbReference type="EMBL" id="RPB12151.1"/>
    </source>
</evidence>
<evidence type="ECO:0000256" key="1">
    <source>
        <dbReference type="SAM" id="MobiDB-lite"/>
    </source>
</evidence>
<feature type="region of interest" description="Disordered" evidence="1">
    <location>
        <begin position="505"/>
        <end position="546"/>
    </location>
</feature>
<evidence type="ECO:0008006" key="4">
    <source>
        <dbReference type="Google" id="ProtNLM"/>
    </source>
</evidence>
<reference evidence="2 3" key="1">
    <citation type="journal article" date="2018" name="Nat. Ecol. Evol.">
        <title>Pezizomycetes genomes reveal the molecular basis of ectomycorrhizal truffle lifestyle.</title>
        <authorList>
            <person name="Murat C."/>
            <person name="Payen T."/>
            <person name="Noel B."/>
            <person name="Kuo A."/>
            <person name="Morin E."/>
            <person name="Chen J."/>
            <person name="Kohler A."/>
            <person name="Krizsan K."/>
            <person name="Balestrini R."/>
            <person name="Da Silva C."/>
            <person name="Montanini B."/>
            <person name="Hainaut M."/>
            <person name="Levati E."/>
            <person name="Barry K.W."/>
            <person name="Belfiori B."/>
            <person name="Cichocki N."/>
            <person name="Clum A."/>
            <person name="Dockter R.B."/>
            <person name="Fauchery L."/>
            <person name="Guy J."/>
            <person name="Iotti M."/>
            <person name="Le Tacon F."/>
            <person name="Lindquist E.A."/>
            <person name="Lipzen A."/>
            <person name="Malagnac F."/>
            <person name="Mello A."/>
            <person name="Molinier V."/>
            <person name="Miyauchi S."/>
            <person name="Poulain J."/>
            <person name="Riccioni C."/>
            <person name="Rubini A."/>
            <person name="Sitrit Y."/>
            <person name="Splivallo R."/>
            <person name="Traeger S."/>
            <person name="Wang M."/>
            <person name="Zifcakova L."/>
            <person name="Wipf D."/>
            <person name="Zambonelli A."/>
            <person name="Paolocci F."/>
            <person name="Nowrousian M."/>
            <person name="Ottonello S."/>
            <person name="Baldrian P."/>
            <person name="Spatafora J.W."/>
            <person name="Henrissat B."/>
            <person name="Nagy L.G."/>
            <person name="Aury J.M."/>
            <person name="Wincker P."/>
            <person name="Grigoriev I.V."/>
            <person name="Bonfante P."/>
            <person name="Martin F.M."/>
        </authorList>
    </citation>
    <scope>NUCLEOTIDE SEQUENCE [LARGE SCALE GENOMIC DNA]</scope>
    <source>
        <strain evidence="2 3">CCBAS932</strain>
    </source>
</reference>
<dbReference type="EMBL" id="ML119130">
    <property type="protein sequence ID" value="RPB12151.1"/>
    <property type="molecule type" value="Genomic_DNA"/>
</dbReference>
<dbReference type="Gene3D" id="3.80.10.10">
    <property type="entry name" value="Ribonuclease Inhibitor"/>
    <property type="match status" value="1"/>
</dbReference>
<dbReference type="InterPro" id="IPR032675">
    <property type="entry name" value="LRR_dom_sf"/>
</dbReference>
<gene>
    <name evidence="2" type="ORF">P167DRAFT_605819</name>
</gene>
<feature type="region of interest" description="Disordered" evidence="1">
    <location>
        <begin position="387"/>
        <end position="418"/>
    </location>
</feature>
<sequence length="609" mass="68730">MGIRLLSANYPSPAAVTPPPSQKNDPRQRPSLNPQFLSRVPVEIIHKIMLHVINSSSRSARSRRALLLRLSSTCSYFHNLFRNDVYSRITTRSALSLIKFVSYLSISSWPGQNTALKSLTLCWLQKTQYSFYTTPHARREASKKIILNIRIVLELHTEALESLTLDFPGAGIAFQTAILTVPGFVSKQHLKYLRITNGLCPLFQPATFLLCAISSLCAQSLEQLIIDMGCETFRLSDEEYYPPRVVVPGDQMFRTYESLERLKKLQVKGIGGFTDECLAWIVGGCQLLNSTKNGNSLILEGCQSLTERGVKRILASMNEDSKTYTRIRYSYVEPVVNKSNVPTPDTWWALFGHDETSSSTIDDDRTFSFLSDGGSFNALARISSRVSDTTHEDSDTFENYLDSTGNRSSKRSQGSYPSRYARQRAYTQHFVQQYNREAHICDSTANGCRNLPRLDVPFYDLPCSPSYGYCSSELGNSRSMADQEWMVDEDANSINYHLEFGMTRRTSDPSVEGPLQKPSDDTPSSGFLKRSLSDPLPGFTTKKGDRKTMNLNSGDFKRLTMLVEDVPMAKGLRFMSLRGLWGGVGGRHRKCWLRCRMRAWRGTEKHGEK</sequence>
<name>A0A3N4KUY5_9PEZI</name>
<protein>
    <recommendedName>
        <fullName evidence="4">F-box domain-containing protein</fullName>
    </recommendedName>
</protein>
<keyword evidence="3" id="KW-1185">Reference proteome</keyword>
<feature type="compositionally biased region" description="Polar residues" evidence="1">
    <location>
        <begin position="401"/>
        <end position="416"/>
    </location>
</feature>
<dbReference type="Proteomes" id="UP000277580">
    <property type="component" value="Unassembled WGS sequence"/>
</dbReference>
<dbReference type="OrthoDB" id="5338632at2759"/>